<reference evidence="2 3" key="1">
    <citation type="journal article" date="2010" name="PLoS ONE">
        <title>The complete genome of Propionibacterium freudenreichii CIRM-BIA1, a hardy actinobacterium with food and probiotic applications.</title>
        <authorList>
            <person name="Falentin H."/>
            <person name="Deutsch S.M."/>
            <person name="Jan G."/>
            <person name="Loux V."/>
            <person name="Thierry A."/>
            <person name="Parayre S."/>
            <person name="Maillard M.B."/>
            <person name="Dherbecourt J."/>
            <person name="Cousin F.J."/>
            <person name="Jardin J."/>
            <person name="Siguier P."/>
            <person name="Couloux A."/>
            <person name="Barbe V."/>
            <person name="Vacherie B."/>
            <person name="Wincker P."/>
            <person name="Gibrat J.F."/>
            <person name="Gaillardin C."/>
            <person name="Lortal S."/>
        </authorList>
    </citation>
    <scope>NUCLEOTIDE SEQUENCE [LARGE SCALE GENOMIC DNA]</scope>
    <source>
        <strain evidence="3">ATCC 9614 / DSM 4902 / CIP 103027 / NCIMB 8099 / CIRM-BIA1</strain>
    </source>
</reference>
<evidence type="ECO:0000256" key="1">
    <source>
        <dbReference type="SAM" id="MobiDB-lite"/>
    </source>
</evidence>
<organism evidence="2 3">
    <name type="scientific">Propionibacterium freudenreichii subsp. shermanii (strain ATCC 9614 / DSM 4902 / CIP 103027 / NCIMB 8099 / CIRM-BIA1)</name>
    <dbReference type="NCBI Taxonomy" id="754252"/>
    <lineage>
        <taxon>Bacteria</taxon>
        <taxon>Bacillati</taxon>
        <taxon>Actinomycetota</taxon>
        <taxon>Actinomycetes</taxon>
        <taxon>Propionibacteriales</taxon>
        <taxon>Propionibacteriaceae</taxon>
        <taxon>Propionibacterium</taxon>
    </lineage>
</organism>
<dbReference type="AlphaFoldDB" id="D7GCY5"/>
<dbReference type="Proteomes" id="UP000000936">
    <property type="component" value="Chromosome"/>
</dbReference>
<dbReference type="STRING" id="754252.PFREUD_08700"/>
<dbReference type="EMBL" id="FN806773">
    <property type="protein sequence ID" value="CBL56396.1"/>
    <property type="molecule type" value="Genomic_DNA"/>
</dbReference>
<evidence type="ECO:0000313" key="3">
    <source>
        <dbReference type="Proteomes" id="UP000000936"/>
    </source>
</evidence>
<gene>
    <name evidence="2" type="ordered locus">PFREUD_08700</name>
</gene>
<protein>
    <submittedName>
        <fullName evidence="2">Uncharacterized protein</fullName>
    </submittedName>
</protein>
<accession>D7GCY5</accession>
<feature type="region of interest" description="Disordered" evidence="1">
    <location>
        <begin position="1"/>
        <end position="42"/>
    </location>
</feature>
<keyword evidence="3" id="KW-1185">Reference proteome</keyword>
<dbReference type="KEGG" id="pfr:PFREUD_08700"/>
<proteinExistence type="predicted"/>
<sequence length="42" mass="4502">MVPASPPGVLPRLPGRRPLHDHNHTGMTTHVPSHGCKEVLTA</sequence>
<evidence type="ECO:0000313" key="2">
    <source>
        <dbReference type="EMBL" id="CBL56396.1"/>
    </source>
</evidence>
<dbReference type="HOGENOM" id="CLU_3256256_0_0_11"/>
<name>D7GCY5_PROFC</name>